<evidence type="ECO:0000313" key="3">
    <source>
        <dbReference type="EMBL" id="CAI8022657.1"/>
    </source>
</evidence>
<dbReference type="GO" id="GO:0016829">
    <property type="term" value="F:lyase activity"/>
    <property type="evidence" value="ECO:0007669"/>
    <property type="project" value="UniProtKB-KW"/>
</dbReference>
<feature type="domain" description="Mandelate racemase/muconate lactonizing enzyme C-terminal" evidence="2">
    <location>
        <begin position="59"/>
        <end position="164"/>
    </location>
</feature>
<dbReference type="Gene3D" id="3.30.390.10">
    <property type="entry name" value="Enolase-like, N-terminal domain"/>
    <property type="match status" value="1"/>
</dbReference>
<name>A0AA35S504_GEOBA</name>
<gene>
    <name evidence="3" type="ORF">GBAR_LOCUS13296</name>
</gene>
<dbReference type="PANTHER" id="PTHR48080">
    <property type="entry name" value="D-GALACTONATE DEHYDRATASE-RELATED"/>
    <property type="match status" value="1"/>
</dbReference>
<dbReference type="Gene3D" id="3.20.20.120">
    <property type="entry name" value="Enolase-like C-terminal domain"/>
    <property type="match status" value="1"/>
</dbReference>
<organism evidence="3 4">
    <name type="scientific">Geodia barretti</name>
    <name type="common">Barrett's horny sponge</name>
    <dbReference type="NCBI Taxonomy" id="519541"/>
    <lineage>
        <taxon>Eukaryota</taxon>
        <taxon>Metazoa</taxon>
        <taxon>Porifera</taxon>
        <taxon>Demospongiae</taxon>
        <taxon>Heteroscleromorpha</taxon>
        <taxon>Tetractinellida</taxon>
        <taxon>Astrophorina</taxon>
        <taxon>Geodiidae</taxon>
        <taxon>Geodia</taxon>
    </lineage>
</organism>
<dbReference type="InterPro" id="IPR018110">
    <property type="entry name" value="Mandel_Rmase/mucon_lact_enz_CS"/>
</dbReference>
<keyword evidence="1" id="KW-0456">Lyase</keyword>
<dbReference type="InterPro" id="IPR013342">
    <property type="entry name" value="Mandelate_racemase_C"/>
</dbReference>
<dbReference type="EMBL" id="CASHTH010001969">
    <property type="protein sequence ID" value="CAI8022657.1"/>
    <property type="molecule type" value="Genomic_DNA"/>
</dbReference>
<evidence type="ECO:0000313" key="4">
    <source>
        <dbReference type="Proteomes" id="UP001174909"/>
    </source>
</evidence>
<dbReference type="InterPro" id="IPR029065">
    <property type="entry name" value="Enolase_C-like"/>
</dbReference>
<dbReference type="SUPFAM" id="SSF51604">
    <property type="entry name" value="Enolase C-terminal domain-like"/>
    <property type="match status" value="1"/>
</dbReference>
<dbReference type="InterPro" id="IPR029017">
    <property type="entry name" value="Enolase-like_N"/>
</dbReference>
<reference evidence="3" key="1">
    <citation type="submission" date="2023-03" db="EMBL/GenBank/DDBJ databases">
        <authorList>
            <person name="Steffen K."/>
            <person name="Cardenas P."/>
        </authorList>
    </citation>
    <scope>NUCLEOTIDE SEQUENCE</scope>
</reference>
<accession>A0AA35S504</accession>
<dbReference type="SFLD" id="SFLDS00001">
    <property type="entry name" value="Enolase"/>
    <property type="match status" value="1"/>
</dbReference>
<evidence type="ECO:0000259" key="2">
    <source>
        <dbReference type="SMART" id="SM00922"/>
    </source>
</evidence>
<keyword evidence="4" id="KW-1185">Reference proteome</keyword>
<dbReference type="SMART" id="SM00922">
    <property type="entry name" value="MR_MLE"/>
    <property type="match status" value="1"/>
</dbReference>
<proteinExistence type="predicted"/>
<dbReference type="Proteomes" id="UP001174909">
    <property type="component" value="Unassembled WGS sequence"/>
</dbReference>
<dbReference type="GO" id="GO:0009063">
    <property type="term" value="P:amino acid catabolic process"/>
    <property type="evidence" value="ECO:0007669"/>
    <property type="project" value="InterPro"/>
</dbReference>
<dbReference type="SUPFAM" id="SSF54826">
    <property type="entry name" value="Enolase N-terminal domain-like"/>
    <property type="match status" value="1"/>
</dbReference>
<dbReference type="PANTHER" id="PTHR48080:SF2">
    <property type="entry name" value="D-GALACTONATE DEHYDRATASE"/>
    <property type="match status" value="1"/>
</dbReference>
<dbReference type="InterPro" id="IPR034593">
    <property type="entry name" value="DgoD-like"/>
</dbReference>
<dbReference type="PROSITE" id="PS00908">
    <property type="entry name" value="MR_MLE_1"/>
    <property type="match status" value="1"/>
</dbReference>
<sequence>MFRGGFFPAGRIACSAISAIDIALWDIRGKVLGVPVYDLLGGLVRQKAVCYPHANGNSPERLAEHAQSLVEDGWKFVRWGVPQQGEVLDPSWAVRETIKQCEAVRDAVGEEIEILIDVHTRLDPPHVITLCRALEQYRPYFIEDPLRSENMSTYHQLARHVAAPLAVGEQYATKWEFRELVEQELMQYARIDLCIVGGITEAKKIAGWCEAHYIDLAPHNPLGPVSTAACLHLDLASTNFGVQELPRKPGTTLPDVFPVQLEWEDGYLLPADGLRDWGLSLMRRQHWLIRTVKLRHRSCVGPMEHLRIGRCESVSGRHKTCPYKNSVSLHCFLT</sequence>
<dbReference type="Pfam" id="PF02746">
    <property type="entry name" value="MR_MLE_N"/>
    <property type="match status" value="1"/>
</dbReference>
<dbReference type="InterPro" id="IPR013341">
    <property type="entry name" value="Mandelate_racemase_N_dom"/>
</dbReference>
<dbReference type="Pfam" id="PF13378">
    <property type="entry name" value="MR_MLE_C"/>
    <property type="match status" value="1"/>
</dbReference>
<evidence type="ECO:0000256" key="1">
    <source>
        <dbReference type="ARBA" id="ARBA00023239"/>
    </source>
</evidence>
<dbReference type="InterPro" id="IPR036849">
    <property type="entry name" value="Enolase-like_C_sf"/>
</dbReference>
<protein>
    <submittedName>
        <fullName evidence="3">D-galactonate dehydratase</fullName>
    </submittedName>
</protein>
<dbReference type="AlphaFoldDB" id="A0AA35S504"/>
<dbReference type="CDD" id="cd03316">
    <property type="entry name" value="MR_like"/>
    <property type="match status" value="1"/>
</dbReference>
<comment type="caution">
    <text evidence="3">The sequence shown here is derived from an EMBL/GenBank/DDBJ whole genome shotgun (WGS) entry which is preliminary data.</text>
</comment>